<evidence type="ECO:0000313" key="1">
    <source>
        <dbReference type="EMBL" id="KAI5629944.1"/>
    </source>
</evidence>
<proteinExistence type="predicted"/>
<keyword evidence="2" id="KW-1185">Reference proteome</keyword>
<comment type="caution">
    <text evidence="1">The sequence shown here is derived from an EMBL/GenBank/DDBJ whole genome shotgun (WGS) entry which is preliminary data.</text>
</comment>
<name>A0AAD5B797_SILAS</name>
<protein>
    <submittedName>
        <fullName evidence="1">Calmodulin-regulated spectrin-associated protein 2-like isoform X4</fullName>
    </submittedName>
</protein>
<feature type="non-terminal residue" evidence="1">
    <location>
        <position position="38"/>
    </location>
</feature>
<evidence type="ECO:0000313" key="2">
    <source>
        <dbReference type="Proteomes" id="UP001205998"/>
    </source>
</evidence>
<dbReference type="AlphaFoldDB" id="A0AAD5B797"/>
<dbReference type="EMBL" id="MU531629">
    <property type="protein sequence ID" value="KAI5629944.1"/>
    <property type="molecule type" value="Genomic_DNA"/>
</dbReference>
<feature type="non-terminal residue" evidence="1">
    <location>
        <position position="1"/>
    </location>
</feature>
<organism evidence="1 2">
    <name type="scientific">Silurus asotus</name>
    <name type="common">Amur catfish</name>
    <name type="synonym">Parasilurus asotus</name>
    <dbReference type="NCBI Taxonomy" id="30991"/>
    <lineage>
        <taxon>Eukaryota</taxon>
        <taxon>Metazoa</taxon>
        <taxon>Chordata</taxon>
        <taxon>Craniata</taxon>
        <taxon>Vertebrata</taxon>
        <taxon>Euteleostomi</taxon>
        <taxon>Actinopterygii</taxon>
        <taxon>Neopterygii</taxon>
        <taxon>Teleostei</taxon>
        <taxon>Ostariophysi</taxon>
        <taxon>Siluriformes</taxon>
        <taxon>Siluridae</taxon>
        <taxon>Silurus</taxon>
    </lineage>
</organism>
<gene>
    <name evidence="1" type="ORF">C0J50_12647</name>
</gene>
<sequence length="38" mass="4472">SNYLVFMAELFWWFEVVKPSFIQPQTLKSKGQQAPPTQ</sequence>
<accession>A0AAD5B797</accession>
<reference evidence="1" key="1">
    <citation type="submission" date="2018-07" db="EMBL/GenBank/DDBJ databases">
        <title>Comparative genomics of catfishes provides insights into carnivory and benthic adaptation.</title>
        <authorList>
            <person name="Zhang Y."/>
            <person name="Wang D."/>
            <person name="Peng Z."/>
            <person name="Zheng S."/>
            <person name="Shao F."/>
            <person name="Tao W."/>
        </authorList>
    </citation>
    <scope>NUCLEOTIDE SEQUENCE</scope>
    <source>
        <strain evidence="1">Chongqing</strain>
    </source>
</reference>
<dbReference type="Proteomes" id="UP001205998">
    <property type="component" value="Unassembled WGS sequence"/>
</dbReference>